<evidence type="ECO:0000256" key="6">
    <source>
        <dbReference type="PIRNR" id="PIRNR001123"/>
    </source>
</evidence>
<dbReference type="InterPro" id="IPR051464">
    <property type="entry name" value="Peptidase_M42_aminopept"/>
</dbReference>
<dbReference type="Gene3D" id="2.40.30.40">
    <property type="entry name" value="Peptidase M42, domain 2"/>
    <property type="match status" value="1"/>
</dbReference>
<dbReference type="EC" id="3.2.1.4" evidence="9"/>
<keyword evidence="5 9" id="KW-0378">Hydrolase</keyword>
<feature type="binding site" evidence="8">
    <location>
        <position position="229"/>
    </location>
    <ligand>
        <name>Zn(2+)</name>
        <dbReference type="ChEBI" id="CHEBI:29105"/>
        <label>1</label>
    </ligand>
</feature>
<protein>
    <submittedName>
        <fullName evidence="9">Endoglucanase</fullName>
        <ecNumber evidence="9">3.2.1.4</ecNumber>
    </submittedName>
</protein>
<keyword evidence="2" id="KW-0031">Aminopeptidase</keyword>
<keyword evidence="9" id="KW-0326">Glycosidase</keyword>
<gene>
    <name evidence="9" type="ORF">HNQ39_001860</name>
</gene>
<proteinExistence type="inferred from homology"/>
<dbReference type="GO" id="GO:0006508">
    <property type="term" value="P:proteolysis"/>
    <property type="evidence" value="ECO:0007669"/>
    <property type="project" value="UniProtKB-KW"/>
</dbReference>
<reference evidence="9 10" key="1">
    <citation type="submission" date="2020-08" db="EMBL/GenBank/DDBJ databases">
        <title>Genomic Encyclopedia of Type Strains, Phase IV (KMG-IV): sequencing the most valuable type-strain genomes for metagenomic binning, comparative biology and taxonomic classification.</title>
        <authorList>
            <person name="Goeker M."/>
        </authorList>
    </citation>
    <scope>NUCLEOTIDE SEQUENCE [LARGE SCALE GENOMIC DNA]</scope>
    <source>
        <strain evidence="9 10">DSM 23562</strain>
    </source>
</reference>
<dbReference type="CDD" id="cd05656">
    <property type="entry name" value="M42_Frv"/>
    <property type="match status" value="1"/>
</dbReference>
<keyword evidence="4 8" id="KW-0479">Metal-binding</keyword>
<dbReference type="SUPFAM" id="SSF53187">
    <property type="entry name" value="Zn-dependent exopeptidases"/>
    <property type="match status" value="1"/>
</dbReference>
<dbReference type="Proteomes" id="UP000520814">
    <property type="component" value="Unassembled WGS sequence"/>
</dbReference>
<dbReference type="PIRSF" id="PIRSF001123">
    <property type="entry name" value="PepA_GA"/>
    <property type="match status" value="1"/>
</dbReference>
<feature type="binding site" evidence="8">
    <location>
        <position position="176"/>
    </location>
    <ligand>
        <name>Zn(2+)</name>
        <dbReference type="ChEBI" id="CHEBI:29105"/>
        <label>1</label>
    </ligand>
</feature>
<dbReference type="EMBL" id="JACHGW010000002">
    <property type="protein sequence ID" value="MBB6050069.1"/>
    <property type="molecule type" value="Genomic_DNA"/>
</dbReference>
<dbReference type="Gene3D" id="3.40.630.10">
    <property type="entry name" value="Zn peptidases"/>
    <property type="match status" value="1"/>
</dbReference>
<evidence type="ECO:0000256" key="3">
    <source>
        <dbReference type="ARBA" id="ARBA00022670"/>
    </source>
</evidence>
<evidence type="ECO:0000256" key="8">
    <source>
        <dbReference type="PIRSR" id="PIRSR001123-2"/>
    </source>
</evidence>
<comment type="caution">
    <text evidence="9">The sequence shown here is derived from an EMBL/GenBank/DDBJ whole genome shotgun (WGS) entry which is preliminary data.</text>
</comment>
<dbReference type="RefSeq" id="WP_184194313.1">
    <property type="nucleotide sequence ID" value="NZ_JACHGW010000002.1"/>
</dbReference>
<sequence>MLNFDLLKTLCETPGIPSREEPIREVVIEALTPLVDSVSVDVMGNVIGHKKGTGGPKVLIAAHMDEIGFMVKHIDDKGFIRLQPVGGFDPRNLVAQRVWVHGFAGESLLGALMPSSKPIHTASAEELARPPKLEGLFVDLGLPADEVKKKVEIGDQVTLARTCEQIGNHITSKTLDNRLSVFIMIEAIRAMSGHQCEIYAVATVQEEVGLRGATPAAYALEPDIAIALDVTLALDIPGGDAAEQITQLGKGTAIKIMDSSLLCHPKLVRHFRDVAEAQSIPYQLEILARGGTDAGGMQRVRGGIPSFTLSTPCRYVHTVNESAAVSDIEASIQLLSAWLEEAHTRTYGYNA</sequence>
<evidence type="ECO:0000256" key="5">
    <source>
        <dbReference type="ARBA" id="ARBA00022801"/>
    </source>
</evidence>
<feature type="active site" description="Proton acceptor" evidence="7">
    <location>
        <position position="206"/>
    </location>
</feature>
<feature type="binding site" evidence="8">
    <location>
        <position position="207"/>
    </location>
    <ligand>
        <name>Zn(2+)</name>
        <dbReference type="ChEBI" id="CHEBI:29105"/>
        <label>2</label>
    </ligand>
</feature>
<dbReference type="Pfam" id="PF05343">
    <property type="entry name" value="Peptidase_M42"/>
    <property type="match status" value="1"/>
</dbReference>
<feature type="binding site" evidence="8">
    <location>
        <position position="63"/>
    </location>
    <ligand>
        <name>Zn(2+)</name>
        <dbReference type="ChEBI" id="CHEBI:29105"/>
        <label>1</label>
    </ligand>
</feature>
<comment type="similarity">
    <text evidence="1 6">Belongs to the peptidase M42 family.</text>
</comment>
<accession>A0A7W9SQE3</accession>
<evidence type="ECO:0000313" key="9">
    <source>
        <dbReference type="EMBL" id="MBB6050069.1"/>
    </source>
</evidence>
<evidence type="ECO:0000256" key="7">
    <source>
        <dbReference type="PIRSR" id="PIRSR001123-1"/>
    </source>
</evidence>
<organism evidence="9 10">
    <name type="scientific">Armatimonas rosea</name>
    <dbReference type="NCBI Taxonomy" id="685828"/>
    <lineage>
        <taxon>Bacteria</taxon>
        <taxon>Bacillati</taxon>
        <taxon>Armatimonadota</taxon>
        <taxon>Armatimonadia</taxon>
        <taxon>Armatimonadales</taxon>
        <taxon>Armatimonadaceae</taxon>
        <taxon>Armatimonas</taxon>
    </lineage>
</organism>
<dbReference type="AlphaFoldDB" id="A0A7W9SQE3"/>
<evidence type="ECO:0000256" key="4">
    <source>
        <dbReference type="ARBA" id="ARBA00022723"/>
    </source>
</evidence>
<dbReference type="PANTHER" id="PTHR32481">
    <property type="entry name" value="AMINOPEPTIDASE"/>
    <property type="match status" value="1"/>
</dbReference>
<name>A0A7W9SQE3_ARMRO</name>
<evidence type="ECO:0000256" key="1">
    <source>
        <dbReference type="ARBA" id="ARBA00006272"/>
    </source>
</evidence>
<comment type="cofactor">
    <cofactor evidence="8">
        <name>a divalent metal cation</name>
        <dbReference type="ChEBI" id="CHEBI:60240"/>
    </cofactor>
    <text evidence="8">Binds 2 divalent metal cations per subunit.</text>
</comment>
<keyword evidence="3" id="KW-0645">Protease</keyword>
<dbReference type="SUPFAM" id="SSF101821">
    <property type="entry name" value="Aminopeptidase/glucanase lid domain"/>
    <property type="match status" value="1"/>
</dbReference>
<keyword evidence="10" id="KW-1185">Reference proteome</keyword>
<evidence type="ECO:0000313" key="10">
    <source>
        <dbReference type="Proteomes" id="UP000520814"/>
    </source>
</evidence>
<dbReference type="GO" id="GO:0046872">
    <property type="term" value="F:metal ion binding"/>
    <property type="evidence" value="ECO:0007669"/>
    <property type="project" value="UniProtKB-UniRule"/>
</dbReference>
<feature type="binding site" evidence="8">
    <location>
        <position position="317"/>
    </location>
    <ligand>
        <name>Zn(2+)</name>
        <dbReference type="ChEBI" id="CHEBI:29105"/>
        <label>2</label>
    </ligand>
</feature>
<dbReference type="InterPro" id="IPR023367">
    <property type="entry name" value="Peptidase_M42_dom2"/>
</dbReference>
<dbReference type="GO" id="GO:0008810">
    <property type="term" value="F:cellulase activity"/>
    <property type="evidence" value="ECO:0007669"/>
    <property type="project" value="UniProtKB-EC"/>
</dbReference>
<evidence type="ECO:0000256" key="2">
    <source>
        <dbReference type="ARBA" id="ARBA00022438"/>
    </source>
</evidence>
<feature type="binding site" evidence="8">
    <location>
        <position position="176"/>
    </location>
    <ligand>
        <name>Zn(2+)</name>
        <dbReference type="ChEBI" id="CHEBI:29105"/>
        <label>2</label>
    </ligand>
</feature>
<dbReference type="GO" id="GO:0004177">
    <property type="term" value="F:aminopeptidase activity"/>
    <property type="evidence" value="ECO:0007669"/>
    <property type="project" value="UniProtKB-UniRule"/>
</dbReference>
<dbReference type="PANTHER" id="PTHR32481:SF0">
    <property type="entry name" value="AMINOPEPTIDASE YPDE-RELATED"/>
    <property type="match status" value="1"/>
</dbReference>
<dbReference type="InterPro" id="IPR008007">
    <property type="entry name" value="Peptidase_M42"/>
</dbReference>